<dbReference type="InterPro" id="IPR019740">
    <property type="entry name" value="Pyridox_Oxase_CS"/>
</dbReference>
<evidence type="ECO:0000256" key="5">
    <source>
        <dbReference type="ARBA" id="ARBA00022630"/>
    </source>
</evidence>
<reference evidence="11 12" key="1">
    <citation type="journal article" date="2018" name="Front. Microbiol.">
        <title>Genomic and genetic insights into a cosmopolitan fungus, Paecilomyces variotii (Eurotiales).</title>
        <authorList>
            <person name="Urquhart A.S."/>
            <person name="Mondo S.J."/>
            <person name="Makela M.R."/>
            <person name="Hane J.K."/>
            <person name="Wiebenga A."/>
            <person name="He G."/>
            <person name="Mihaltcheva S."/>
            <person name="Pangilinan J."/>
            <person name="Lipzen A."/>
            <person name="Barry K."/>
            <person name="de Vries R.P."/>
            <person name="Grigoriev I.V."/>
            <person name="Idnurm A."/>
        </authorList>
    </citation>
    <scope>NUCLEOTIDE SEQUENCE [LARGE SCALE GENOMIC DNA]</scope>
    <source>
        <strain evidence="11 12">CBS 101075</strain>
    </source>
</reference>
<dbReference type="EC" id="1.4.3.5" evidence="4"/>
<dbReference type="Gene3D" id="2.30.110.10">
    <property type="entry name" value="Electron Transport, Fmn-binding Protein, Chain A"/>
    <property type="match status" value="1"/>
</dbReference>
<feature type="domain" description="Pyridoxamine 5'-phosphate oxidase N-terminal" evidence="9">
    <location>
        <begin position="256"/>
        <end position="310"/>
    </location>
</feature>
<evidence type="ECO:0000259" key="10">
    <source>
        <dbReference type="Pfam" id="PF10590"/>
    </source>
</evidence>
<dbReference type="UniPathway" id="UPA01068">
    <property type="reaction ID" value="UER00304"/>
</dbReference>
<dbReference type="EMBL" id="RCNU01000002">
    <property type="protein sequence ID" value="RWQ97860.1"/>
    <property type="molecule type" value="Genomic_DNA"/>
</dbReference>
<organism evidence="11 12">
    <name type="scientific">Byssochlamys spectabilis</name>
    <name type="common">Paecilomyces variotii</name>
    <dbReference type="NCBI Taxonomy" id="264951"/>
    <lineage>
        <taxon>Eukaryota</taxon>
        <taxon>Fungi</taxon>
        <taxon>Dikarya</taxon>
        <taxon>Ascomycota</taxon>
        <taxon>Pezizomycotina</taxon>
        <taxon>Eurotiomycetes</taxon>
        <taxon>Eurotiomycetidae</taxon>
        <taxon>Eurotiales</taxon>
        <taxon>Thermoascaceae</taxon>
        <taxon>Paecilomyces</taxon>
    </lineage>
</organism>
<evidence type="ECO:0000256" key="2">
    <source>
        <dbReference type="ARBA" id="ARBA00004738"/>
    </source>
</evidence>
<dbReference type="InterPro" id="IPR000659">
    <property type="entry name" value="Pyridox_Oxase"/>
</dbReference>
<evidence type="ECO:0000256" key="1">
    <source>
        <dbReference type="ARBA" id="ARBA00001917"/>
    </source>
</evidence>
<comment type="cofactor">
    <cofactor evidence="1">
        <name>FMN</name>
        <dbReference type="ChEBI" id="CHEBI:58210"/>
    </cofactor>
</comment>
<proteinExistence type="predicted"/>
<dbReference type="RefSeq" id="XP_028487505.1">
    <property type="nucleotide sequence ID" value="XM_028629870.1"/>
</dbReference>
<feature type="region of interest" description="Disordered" evidence="8">
    <location>
        <begin position="32"/>
        <end position="62"/>
    </location>
</feature>
<dbReference type="AlphaFoldDB" id="A0A443I1C0"/>
<keyword evidence="7" id="KW-0560">Oxidoreductase</keyword>
<dbReference type="PANTHER" id="PTHR10851:SF0">
    <property type="entry name" value="PYRIDOXINE-5'-PHOSPHATE OXIDASE"/>
    <property type="match status" value="1"/>
</dbReference>
<dbReference type="Pfam" id="PF10590">
    <property type="entry name" value="PNP_phzG_C"/>
    <property type="match status" value="1"/>
</dbReference>
<dbReference type="Pfam" id="PF01243">
    <property type="entry name" value="PNPOx_N"/>
    <property type="match status" value="1"/>
</dbReference>
<evidence type="ECO:0000256" key="7">
    <source>
        <dbReference type="ARBA" id="ARBA00023002"/>
    </source>
</evidence>
<evidence type="ECO:0000256" key="8">
    <source>
        <dbReference type="SAM" id="MobiDB-lite"/>
    </source>
</evidence>
<protein>
    <recommendedName>
        <fullName evidence="4">pyridoxal 5'-phosphate synthase</fullName>
        <ecNumber evidence="4">1.4.3.5</ecNumber>
    </recommendedName>
</protein>
<keyword evidence="5" id="KW-0285">Flavoprotein</keyword>
<dbReference type="GeneID" id="39599147"/>
<keyword evidence="12" id="KW-1185">Reference proteome</keyword>
<evidence type="ECO:0000256" key="4">
    <source>
        <dbReference type="ARBA" id="ARBA00012801"/>
    </source>
</evidence>
<dbReference type="InterPro" id="IPR011576">
    <property type="entry name" value="Pyridox_Oxase_N"/>
</dbReference>
<keyword evidence="6" id="KW-0288">FMN</keyword>
<evidence type="ECO:0000256" key="6">
    <source>
        <dbReference type="ARBA" id="ARBA00022643"/>
    </source>
</evidence>
<gene>
    <name evidence="11" type="ORF">C8Q69DRAFT_456982</name>
</gene>
<comment type="caution">
    <text evidence="11">The sequence shown here is derived from an EMBL/GenBank/DDBJ whole genome shotgun (WGS) entry which is preliminary data.</text>
</comment>
<dbReference type="VEuPathDB" id="FungiDB:C8Q69DRAFT_456982"/>
<dbReference type="PROSITE" id="PS01064">
    <property type="entry name" value="PYRIDOX_OXIDASE"/>
    <property type="match status" value="1"/>
</dbReference>
<feature type="domain" description="Pyridoxine 5'-phosphate oxidase dimerisation C-terminal" evidence="10">
    <location>
        <begin position="381"/>
        <end position="431"/>
    </location>
</feature>
<comment type="pathway">
    <text evidence="2">Cofactor metabolism; pyridoxal 5'-phosphate salvage; pyridoxal 5'-phosphate from pyridoxamine 5'-phosphate: step 1/1.</text>
</comment>
<name>A0A443I1C0_BYSSP</name>
<evidence type="ECO:0000259" key="9">
    <source>
        <dbReference type="Pfam" id="PF01243"/>
    </source>
</evidence>
<dbReference type="PANTHER" id="PTHR10851">
    <property type="entry name" value="PYRIDOXINE-5-PHOSPHATE OXIDASE"/>
    <property type="match status" value="1"/>
</dbReference>
<sequence length="431" mass="47892">MRLCLPVPAAHSLIRRSHPPSQVSFRRALRFSGNMAGNGDSGSGANAGGPSEDQKQRRSSSIHPKKLIFAPGDIQVPAGSPEPVIQATETADPSATFSKTAISRLTEEIPRSYTSTPTSVMESHIVSHPARAHQFVSNPPLTISQLHPTNPLRQFNAWFHDPRLPPSSAPETCTLATASMPSGRVSARVLYLKELDERGWVVYSNWGSRQGKGKQVFGANGPGEGWTSPEEAYHNLGLDESDTGAAEEQDISAELGNKWAALTFLWPAVERQVRIEGLVEPLSREESELYWRTRERGSQIGGWASHQSKVLWSAEPGTLPPRRKSNAKLLAEDETNSPSADLKEDINKTDIDDGRGLLEQRVKEMEARFADTEEIPLPPFWGGVRIVPESVEFWQGRRSRLHDRFRYVRVAPRTDENGEDVFTWRIERLSP</sequence>
<dbReference type="GO" id="GO:0010181">
    <property type="term" value="F:FMN binding"/>
    <property type="evidence" value="ECO:0007669"/>
    <property type="project" value="InterPro"/>
</dbReference>
<dbReference type="GO" id="GO:0008615">
    <property type="term" value="P:pyridoxine biosynthetic process"/>
    <property type="evidence" value="ECO:0007669"/>
    <property type="project" value="InterPro"/>
</dbReference>
<dbReference type="STRING" id="264951.A0A443I1C0"/>
<evidence type="ECO:0000313" key="12">
    <source>
        <dbReference type="Proteomes" id="UP000283841"/>
    </source>
</evidence>
<evidence type="ECO:0000256" key="3">
    <source>
        <dbReference type="ARBA" id="ARBA00005037"/>
    </source>
</evidence>
<dbReference type="InterPro" id="IPR012349">
    <property type="entry name" value="Split_barrel_FMN-bd"/>
</dbReference>
<comment type="pathway">
    <text evidence="3">Cofactor metabolism; pyridoxal 5'-phosphate salvage; pyridoxal 5'-phosphate from pyridoxine 5'-phosphate: step 1/1.</text>
</comment>
<dbReference type="GO" id="GO:0004733">
    <property type="term" value="F:pyridoxamine phosphate oxidase activity"/>
    <property type="evidence" value="ECO:0007669"/>
    <property type="project" value="UniProtKB-EC"/>
</dbReference>
<evidence type="ECO:0000313" key="11">
    <source>
        <dbReference type="EMBL" id="RWQ97860.1"/>
    </source>
</evidence>
<dbReference type="Proteomes" id="UP000283841">
    <property type="component" value="Unassembled WGS sequence"/>
</dbReference>
<accession>A0A443I1C0</accession>
<dbReference type="InterPro" id="IPR019576">
    <property type="entry name" value="Pyridoxamine_oxidase_dimer_C"/>
</dbReference>
<dbReference type="SUPFAM" id="SSF50475">
    <property type="entry name" value="FMN-binding split barrel"/>
    <property type="match status" value="1"/>
</dbReference>